<dbReference type="Pfam" id="PF07727">
    <property type="entry name" value="RVT_2"/>
    <property type="match status" value="1"/>
</dbReference>
<sequence>MVYLQEFEYNIGVENDPEIFAQAMQSREYGLWYDAMKEEMSSIEVWDLVELPDGFKAIECKWVFKTKMDSLGNIKRHKARFLAKGFTQREGINYIETFSPISDKDSFRTIMALIAYFDIYLHQMEVKIAFLDGALKEEVYMKQLEGFPSSNDEQRK</sequence>
<protein>
    <submittedName>
        <fullName evidence="2">Copia protein</fullName>
    </submittedName>
</protein>
<feature type="domain" description="Reverse transcriptase Ty1/copia-type" evidence="1">
    <location>
        <begin position="44"/>
        <end position="154"/>
    </location>
</feature>
<reference evidence="2" key="2">
    <citation type="journal article" date="2024" name="Plant">
        <title>Genomic evolution and insights into agronomic trait innovations of Sesamum species.</title>
        <authorList>
            <person name="Miao H."/>
            <person name="Wang L."/>
            <person name="Qu L."/>
            <person name="Liu H."/>
            <person name="Sun Y."/>
            <person name="Le M."/>
            <person name="Wang Q."/>
            <person name="Wei S."/>
            <person name="Zheng Y."/>
            <person name="Lin W."/>
            <person name="Duan Y."/>
            <person name="Cao H."/>
            <person name="Xiong S."/>
            <person name="Wang X."/>
            <person name="Wei L."/>
            <person name="Li C."/>
            <person name="Ma Q."/>
            <person name="Ju M."/>
            <person name="Zhao R."/>
            <person name="Li G."/>
            <person name="Mu C."/>
            <person name="Tian Q."/>
            <person name="Mei H."/>
            <person name="Zhang T."/>
            <person name="Gao T."/>
            <person name="Zhang H."/>
        </authorList>
    </citation>
    <scope>NUCLEOTIDE SEQUENCE</scope>
    <source>
        <strain evidence="2">KEN1</strain>
    </source>
</reference>
<evidence type="ECO:0000259" key="1">
    <source>
        <dbReference type="Pfam" id="PF07727"/>
    </source>
</evidence>
<proteinExistence type="predicted"/>
<dbReference type="EMBL" id="JACGWN010000008">
    <property type="protein sequence ID" value="KAL0439999.1"/>
    <property type="molecule type" value="Genomic_DNA"/>
</dbReference>
<organism evidence="2">
    <name type="scientific">Sesamum latifolium</name>
    <dbReference type="NCBI Taxonomy" id="2727402"/>
    <lineage>
        <taxon>Eukaryota</taxon>
        <taxon>Viridiplantae</taxon>
        <taxon>Streptophyta</taxon>
        <taxon>Embryophyta</taxon>
        <taxon>Tracheophyta</taxon>
        <taxon>Spermatophyta</taxon>
        <taxon>Magnoliopsida</taxon>
        <taxon>eudicotyledons</taxon>
        <taxon>Gunneridae</taxon>
        <taxon>Pentapetalae</taxon>
        <taxon>asterids</taxon>
        <taxon>lamiids</taxon>
        <taxon>Lamiales</taxon>
        <taxon>Pedaliaceae</taxon>
        <taxon>Sesamum</taxon>
    </lineage>
</organism>
<comment type="caution">
    <text evidence="2">The sequence shown here is derived from an EMBL/GenBank/DDBJ whole genome shotgun (WGS) entry which is preliminary data.</text>
</comment>
<dbReference type="AlphaFoldDB" id="A0AAW2WE57"/>
<gene>
    <name evidence="2" type="ORF">Slati_2482900</name>
</gene>
<reference evidence="2" key="1">
    <citation type="submission" date="2020-06" db="EMBL/GenBank/DDBJ databases">
        <authorList>
            <person name="Li T."/>
            <person name="Hu X."/>
            <person name="Zhang T."/>
            <person name="Song X."/>
            <person name="Zhang H."/>
            <person name="Dai N."/>
            <person name="Sheng W."/>
            <person name="Hou X."/>
            <person name="Wei L."/>
        </authorList>
    </citation>
    <scope>NUCLEOTIDE SEQUENCE</scope>
    <source>
        <strain evidence="2">KEN1</strain>
        <tissue evidence="2">Leaf</tissue>
    </source>
</reference>
<evidence type="ECO:0000313" key="2">
    <source>
        <dbReference type="EMBL" id="KAL0439999.1"/>
    </source>
</evidence>
<dbReference type="InterPro" id="IPR013103">
    <property type="entry name" value="RVT_2"/>
</dbReference>
<accession>A0AAW2WE57</accession>
<name>A0AAW2WE57_9LAMI</name>